<evidence type="ECO:0000313" key="2">
    <source>
        <dbReference type="WBParaSite" id="PDA_v2.g30369.t1"/>
    </source>
</evidence>
<reference evidence="2" key="1">
    <citation type="submission" date="2022-11" db="UniProtKB">
        <authorList>
            <consortium name="WormBaseParasite"/>
        </authorList>
    </citation>
    <scope>IDENTIFICATION</scope>
</reference>
<organism evidence="1 2">
    <name type="scientific">Panagrolaimus davidi</name>
    <dbReference type="NCBI Taxonomy" id="227884"/>
    <lineage>
        <taxon>Eukaryota</taxon>
        <taxon>Metazoa</taxon>
        <taxon>Ecdysozoa</taxon>
        <taxon>Nematoda</taxon>
        <taxon>Chromadorea</taxon>
        <taxon>Rhabditida</taxon>
        <taxon>Tylenchina</taxon>
        <taxon>Panagrolaimomorpha</taxon>
        <taxon>Panagrolaimoidea</taxon>
        <taxon>Panagrolaimidae</taxon>
        <taxon>Panagrolaimus</taxon>
    </lineage>
</organism>
<evidence type="ECO:0000313" key="1">
    <source>
        <dbReference type="Proteomes" id="UP000887578"/>
    </source>
</evidence>
<dbReference type="WBParaSite" id="PDA_v2.g30369.t1">
    <property type="protein sequence ID" value="PDA_v2.g30369.t1"/>
    <property type="gene ID" value="PDA_v2.g30369"/>
</dbReference>
<keyword evidence="1" id="KW-1185">Reference proteome</keyword>
<name>A0A914QSI2_9BILA</name>
<protein>
    <submittedName>
        <fullName evidence="2">Uncharacterized protein</fullName>
    </submittedName>
</protein>
<accession>A0A914QSI2</accession>
<dbReference type="Proteomes" id="UP000887578">
    <property type="component" value="Unplaced"/>
</dbReference>
<proteinExistence type="predicted"/>
<dbReference type="AlphaFoldDB" id="A0A914QSI2"/>
<sequence>MDINELLPKIYRCDANTPDLIGQSISFKDFLFISSSVEELTLKSVEICYDDGKPVMLETIFNENITIFQYEFESKANCGIDPITFESMKHISQLPTHKDFEKFTIEGIPEAFDFDAFVKFFEVKLFTKY</sequence>